<dbReference type="Proteomes" id="UP000471435">
    <property type="component" value="Unassembled WGS sequence"/>
</dbReference>
<dbReference type="GO" id="GO:0005840">
    <property type="term" value="C:ribosome"/>
    <property type="evidence" value="ECO:0007669"/>
    <property type="project" value="UniProtKB-KW"/>
</dbReference>
<dbReference type="NCBIfam" id="TIGR01575">
    <property type="entry name" value="rimI"/>
    <property type="match status" value="1"/>
</dbReference>
<organism evidence="7 8">
    <name type="scientific">Pontixanthobacter luteolus</name>
    <dbReference type="NCBI Taxonomy" id="295089"/>
    <lineage>
        <taxon>Bacteria</taxon>
        <taxon>Pseudomonadati</taxon>
        <taxon>Pseudomonadota</taxon>
        <taxon>Alphaproteobacteria</taxon>
        <taxon>Sphingomonadales</taxon>
        <taxon>Erythrobacteraceae</taxon>
        <taxon>Pontixanthobacter</taxon>
    </lineage>
</organism>
<dbReference type="Pfam" id="PF00583">
    <property type="entry name" value="Acetyltransf_1"/>
    <property type="match status" value="1"/>
</dbReference>
<dbReference type="InterPro" id="IPR000182">
    <property type="entry name" value="GNAT_dom"/>
</dbReference>
<keyword evidence="4" id="KW-0012">Acyltransferase</keyword>
<gene>
    <name evidence="7" type="primary">rimI</name>
    <name evidence="7" type="ORF">GRI43_02165</name>
</gene>
<evidence type="ECO:0000259" key="6">
    <source>
        <dbReference type="PROSITE" id="PS51186"/>
    </source>
</evidence>
<dbReference type="Gene3D" id="3.40.630.30">
    <property type="match status" value="1"/>
</dbReference>
<evidence type="ECO:0000313" key="8">
    <source>
        <dbReference type="Proteomes" id="UP000471435"/>
    </source>
</evidence>
<evidence type="ECO:0000256" key="5">
    <source>
        <dbReference type="RuleBase" id="RU363094"/>
    </source>
</evidence>
<keyword evidence="7" id="KW-0687">Ribonucleoprotein</keyword>
<dbReference type="InterPro" id="IPR050680">
    <property type="entry name" value="YpeA/RimI_acetyltransf"/>
</dbReference>
<accession>A0A6I4UWF4</accession>
<comment type="caution">
    <text evidence="7">The sequence shown here is derived from an EMBL/GenBank/DDBJ whole genome shotgun (WGS) entry which is preliminary data.</text>
</comment>
<dbReference type="InterPro" id="IPR016181">
    <property type="entry name" value="Acyl_CoA_acyltransferase"/>
</dbReference>
<dbReference type="CDD" id="cd04301">
    <property type="entry name" value="NAT_SF"/>
    <property type="match status" value="1"/>
</dbReference>
<dbReference type="SUPFAM" id="SSF55729">
    <property type="entry name" value="Acyl-CoA N-acyltransferases (Nat)"/>
    <property type="match status" value="1"/>
</dbReference>
<dbReference type="InterPro" id="IPR006464">
    <property type="entry name" value="AcTrfase_RimI/Ard1"/>
</dbReference>
<evidence type="ECO:0000256" key="4">
    <source>
        <dbReference type="ARBA" id="ARBA00023315"/>
    </source>
</evidence>
<feature type="domain" description="N-acetyltransferase" evidence="6">
    <location>
        <begin position="1"/>
        <end position="151"/>
    </location>
</feature>
<comment type="function">
    <text evidence="5">Acetylates the N-terminal alanine of ribosomal protein bS18.</text>
</comment>
<name>A0A6I4UWF4_9SPHN</name>
<evidence type="ECO:0000256" key="2">
    <source>
        <dbReference type="ARBA" id="ARBA00022490"/>
    </source>
</evidence>
<comment type="subcellular location">
    <subcellularLocation>
        <location evidence="5">Cytoplasm</location>
    </subcellularLocation>
</comment>
<dbReference type="EMBL" id="WTYP01000001">
    <property type="protein sequence ID" value="MXP46197.1"/>
    <property type="molecule type" value="Genomic_DNA"/>
</dbReference>
<keyword evidence="8" id="KW-1185">Reference proteome</keyword>
<dbReference type="EC" id="2.3.1.266" evidence="5"/>
<dbReference type="PANTHER" id="PTHR43420">
    <property type="entry name" value="ACETYLTRANSFERASE"/>
    <property type="match status" value="1"/>
</dbReference>
<dbReference type="AlphaFoldDB" id="A0A6I4UWF4"/>
<reference evidence="7 8" key="1">
    <citation type="submission" date="2019-12" db="EMBL/GenBank/DDBJ databases">
        <title>Genomic-based taxomic classification of the family Erythrobacteraceae.</title>
        <authorList>
            <person name="Xu L."/>
        </authorList>
    </citation>
    <scope>NUCLEOTIDE SEQUENCE [LARGE SCALE GENOMIC DNA]</scope>
    <source>
        <strain evidence="7 8">SW-109</strain>
    </source>
</reference>
<keyword evidence="2 5" id="KW-0963">Cytoplasm</keyword>
<keyword evidence="7" id="KW-0689">Ribosomal protein</keyword>
<comment type="similarity">
    <text evidence="1 5">Belongs to the acetyltransferase family. RimI subfamily.</text>
</comment>
<evidence type="ECO:0000256" key="1">
    <source>
        <dbReference type="ARBA" id="ARBA00005395"/>
    </source>
</evidence>
<evidence type="ECO:0000313" key="7">
    <source>
        <dbReference type="EMBL" id="MXP46197.1"/>
    </source>
</evidence>
<protein>
    <recommendedName>
        <fullName evidence="5">[Ribosomal protein bS18]-alanine N-acetyltransferase</fullName>
        <ecNumber evidence="5">2.3.1.266</ecNumber>
    </recommendedName>
</protein>
<evidence type="ECO:0000256" key="3">
    <source>
        <dbReference type="ARBA" id="ARBA00022679"/>
    </source>
</evidence>
<comment type="catalytic activity">
    <reaction evidence="5">
        <text>N-terminal L-alanyl-[ribosomal protein bS18] + acetyl-CoA = N-terminal N(alpha)-acetyl-L-alanyl-[ribosomal protein bS18] + CoA + H(+)</text>
        <dbReference type="Rhea" id="RHEA:43756"/>
        <dbReference type="Rhea" id="RHEA-COMP:10676"/>
        <dbReference type="Rhea" id="RHEA-COMP:10677"/>
        <dbReference type="ChEBI" id="CHEBI:15378"/>
        <dbReference type="ChEBI" id="CHEBI:57287"/>
        <dbReference type="ChEBI" id="CHEBI:57288"/>
        <dbReference type="ChEBI" id="CHEBI:64718"/>
        <dbReference type="ChEBI" id="CHEBI:83683"/>
        <dbReference type="EC" id="2.3.1.266"/>
    </reaction>
</comment>
<proteinExistence type="inferred from homology"/>
<dbReference type="PROSITE" id="PS51186">
    <property type="entry name" value="GNAT"/>
    <property type="match status" value="1"/>
</dbReference>
<sequence>MMDDIDRIMEVMEAAFEPRWGEAWNRRQISSSLALPHTDYTLVGEKGGTPEEGKPAAGFALIKIAPGEEELLLIAVRPEHRGRGLGKRLLDIFANQARKRGAERIFLEMRANNPARALYESHGFEQIGTRKNYYSMDNGDKIDAITFARTL</sequence>
<dbReference type="RefSeq" id="WP_160729458.1">
    <property type="nucleotide sequence ID" value="NZ_CANLWR010000001.1"/>
</dbReference>
<keyword evidence="3 7" id="KW-0808">Transferase</keyword>
<dbReference type="PANTHER" id="PTHR43420:SF44">
    <property type="entry name" value="ACETYLTRANSFERASE YPEA"/>
    <property type="match status" value="1"/>
</dbReference>
<dbReference type="GO" id="GO:0008999">
    <property type="term" value="F:protein-N-terminal-alanine acetyltransferase activity"/>
    <property type="evidence" value="ECO:0007669"/>
    <property type="project" value="UniProtKB-EC"/>
</dbReference>
<dbReference type="GO" id="GO:0005737">
    <property type="term" value="C:cytoplasm"/>
    <property type="evidence" value="ECO:0007669"/>
    <property type="project" value="UniProtKB-SubCell"/>
</dbReference>
<dbReference type="OrthoDB" id="9804026at2"/>